<gene>
    <name evidence="2" type="ORF">SAMN04488003_10753</name>
</gene>
<feature type="transmembrane region" description="Helical" evidence="1">
    <location>
        <begin position="188"/>
        <end position="210"/>
    </location>
</feature>
<evidence type="ECO:0000313" key="3">
    <source>
        <dbReference type="Proteomes" id="UP000199585"/>
    </source>
</evidence>
<feature type="transmembrane region" description="Helical" evidence="1">
    <location>
        <begin position="39"/>
        <end position="60"/>
    </location>
</feature>
<dbReference type="Proteomes" id="UP000199585">
    <property type="component" value="Unassembled WGS sequence"/>
</dbReference>
<keyword evidence="1" id="KW-0812">Transmembrane</keyword>
<keyword evidence="1" id="KW-0472">Membrane</keyword>
<keyword evidence="1" id="KW-1133">Transmembrane helix</keyword>
<evidence type="ECO:0000256" key="1">
    <source>
        <dbReference type="SAM" id="Phobius"/>
    </source>
</evidence>
<organism evidence="2 3">
    <name type="scientific">Loktanella fryxellensis</name>
    <dbReference type="NCBI Taxonomy" id="245187"/>
    <lineage>
        <taxon>Bacteria</taxon>
        <taxon>Pseudomonadati</taxon>
        <taxon>Pseudomonadota</taxon>
        <taxon>Alphaproteobacteria</taxon>
        <taxon>Rhodobacterales</taxon>
        <taxon>Roseobacteraceae</taxon>
        <taxon>Loktanella</taxon>
    </lineage>
</organism>
<feature type="transmembrane region" description="Helical" evidence="1">
    <location>
        <begin position="6"/>
        <end position="27"/>
    </location>
</feature>
<dbReference type="OrthoDB" id="152369at2"/>
<dbReference type="Pfam" id="PF12291">
    <property type="entry name" value="DUF3623"/>
    <property type="match status" value="1"/>
</dbReference>
<dbReference type="AlphaFoldDB" id="A0A1H8CRG9"/>
<accession>A0A1H8CRG9</accession>
<dbReference type="STRING" id="245187.SAMN04488003_10753"/>
<proteinExistence type="predicted"/>
<protein>
    <submittedName>
        <fullName evidence="2">Putative photosynthetic complex assembly protein 2</fullName>
    </submittedName>
</protein>
<dbReference type="RefSeq" id="WP_089900895.1">
    <property type="nucleotide sequence ID" value="NZ_FOCI01000007.1"/>
</dbReference>
<feature type="transmembrane region" description="Helical" evidence="1">
    <location>
        <begin position="222"/>
        <end position="243"/>
    </location>
</feature>
<feature type="transmembrane region" description="Helical" evidence="1">
    <location>
        <begin position="145"/>
        <end position="167"/>
    </location>
</feature>
<name>A0A1H8CRG9_9RHOB</name>
<evidence type="ECO:0000313" key="2">
    <source>
        <dbReference type="EMBL" id="SEM96707.1"/>
    </source>
</evidence>
<feature type="transmembrane region" description="Helical" evidence="1">
    <location>
        <begin position="66"/>
        <end position="91"/>
    </location>
</feature>
<dbReference type="EMBL" id="FOCI01000007">
    <property type="protein sequence ID" value="SEM96707.1"/>
    <property type="molecule type" value="Genomic_DNA"/>
</dbReference>
<dbReference type="InterPro" id="IPR017496">
    <property type="entry name" value="Photo_alph_chp2"/>
</dbReference>
<sequence>MSDAPWIAAVSAVFIWWFSTGAILLVVRLADRVGARAHLWATLAGLPLLIGGAALVMTSLDTHTTAGVYAAFVGALAIWGWIELAFLTGMVTGPMRDDCTPGLTGWARFERAFGTVAWHELALVLGLLTLVLASDGAVNRVALATYMVLFLARICAKLNLFFGVPRINTEFVPARLRHLTTYFRRGPVTAAFPLAITVLTVLFAVCAERLWTTDVPATATGFALLTALAGLALLEHWLMVVPLPDAKLWRWMLPRPNTDAESETTHGF</sequence>
<reference evidence="2 3" key="1">
    <citation type="submission" date="2016-10" db="EMBL/GenBank/DDBJ databases">
        <authorList>
            <person name="de Groot N.N."/>
        </authorList>
    </citation>
    <scope>NUCLEOTIDE SEQUENCE [LARGE SCALE GENOMIC DNA]</scope>
    <source>
        <strain evidence="2 3">DSM 16213</strain>
    </source>
</reference>
<feature type="transmembrane region" description="Helical" evidence="1">
    <location>
        <begin position="112"/>
        <end position="133"/>
    </location>
</feature>
<dbReference type="NCBIfam" id="TIGR03055">
    <property type="entry name" value="photo_alph_chp2"/>
    <property type="match status" value="1"/>
</dbReference>
<keyword evidence="3" id="KW-1185">Reference proteome</keyword>